<feature type="transmembrane region" description="Helical" evidence="1">
    <location>
        <begin position="30"/>
        <end position="50"/>
    </location>
</feature>
<keyword evidence="1" id="KW-0472">Membrane</keyword>
<evidence type="ECO:0000313" key="2">
    <source>
        <dbReference type="EMBL" id="GAH03929.1"/>
    </source>
</evidence>
<evidence type="ECO:0000256" key="1">
    <source>
        <dbReference type="SAM" id="Phobius"/>
    </source>
</evidence>
<proteinExistence type="predicted"/>
<dbReference type="AlphaFoldDB" id="X1DFV3"/>
<name>X1DFV3_9ZZZZ</name>
<reference evidence="2" key="1">
    <citation type="journal article" date="2014" name="Front. Microbiol.">
        <title>High frequency of phylogenetically diverse reductive dehalogenase-homologous genes in deep subseafloor sedimentary metagenomes.</title>
        <authorList>
            <person name="Kawai M."/>
            <person name="Futagami T."/>
            <person name="Toyoda A."/>
            <person name="Takaki Y."/>
            <person name="Nishi S."/>
            <person name="Hori S."/>
            <person name="Arai W."/>
            <person name="Tsubouchi T."/>
            <person name="Morono Y."/>
            <person name="Uchiyama I."/>
            <person name="Ito T."/>
            <person name="Fujiyama A."/>
            <person name="Inagaki F."/>
            <person name="Takami H."/>
        </authorList>
    </citation>
    <scope>NUCLEOTIDE SEQUENCE</scope>
    <source>
        <strain evidence="2">Expedition CK06-06</strain>
    </source>
</reference>
<gene>
    <name evidence="2" type="ORF">S01H4_42102</name>
</gene>
<organism evidence="2">
    <name type="scientific">marine sediment metagenome</name>
    <dbReference type="NCBI Taxonomy" id="412755"/>
    <lineage>
        <taxon>unclassified sequences</taxon>
        <taxon>metagenomes</taxon>
        <taxon>ecological metagenomes</taxon>
    </lineage>
</organism>
<dbReference type="EMBL" id="BART01023089">
    <property type="protein sequence ID" value="GAH03929.1"/>
    <property type="molecule type" value="Genomic_DNA"/>
</dbReference>
<protein>
    <submittedName>
        <fullName evidence="2">Uncharacterized protein</fullName>
    </submittedName>
</protein>
<feature type="transmembrane region" description="Helical" evidence="1">
    <location>
        <begin position="56"/>
        <end position="80"/>
    </location>
</feature>
<keyword evidence="1" id="KW-1133">Transmembrane helix</keyword>
<comment type="caution">
    <text evidence="2">The sequence shown here is derived from an EMBL/GenBank/DDBJ whole genome shotgun (WGS) entry which is preliminary data.</text>
</comment>
<sequence>MIDIFSPSEVSKFVKEKFNPYDFAFINKHWTLRLFSIIILPLVICLKLVISIFLPIISIILLFLAMIVLLPNWFVGWVIYGTKFFDEKEES</sequence>
<accession>X1DFV3</accession>
<keyword evidence="1" id="KW-0812">Transmembrane</keyword>